<dbReference type="EMBL" id="SLUN01000003">
    <property type="protein sequence ID" value="TCL75099.1"/>
    <property type="molecule type" value="Genomic_DNA"/>
</dbReference>
<feature type="transmembrane region" description="Helical" evidence="1">
    <location>
        <begin position="36"/>
        <end position="60"/>
    </location>
</feature>
<feature type="transmembrane region" description="Helical" evidence="1">
    <location>
        <begin position="280"/>
        <end position="298"/>
    </location>
</feature>
<keyword evidence="1" id="KW-0472">Membrane</keyword>
<feature type="transmembrane region" description="Helical" evidence="1">
    <location>
        <begin position="66"/>
        <end position="84"/>
    </location>
</feature>
<accession>A0A4R1S787</accession>
<gene>
    <name evidence="2" type="ORF">EDC14_100329</name>
</gene>
<dbReference type="RefSeq" id="WP_132012789.1">
    <property type="nucleotide sequence ID" value="NZ_SLUN01000003.1"/>
</dbReference>
<protein>
    <recommendedName>
        <fullName evidence="4">Cytochrome c-type biogenesis protein CcmF C-terminal domain-containing protein</fullName>
    </recommendedName>
</protein>
<evidence type="ECO:0000313" key="3">
    <source>
        <dbReference type="Proteomes" id="UP000295008"/>
    </source>
</evidence>
<reference evidence="2 3" key="1">
    <citation type="submission" date="2019-03" db="EMBL/GenBank/DDBJ databases">
        <title>Genomic Encyclopedia of Type Strains, Phase IV (KMG-IV): sequencing the most valuable type-strain genomes for metagenomic binning, comparative biology and taxonomic classification.</title>
        <authorList>
            <person name="Goeker M."/>
        </authorList>
    </citation>
    <scope>NUCLEOTIDE SEQUENCE [LARGE SCALE GENOMIC DNA]</scope>
    <source>
        <strain evidence="2 3">LX-B</strain>
    </source>
</reference>
<evidence type="ECO:0000256" key="1">
    <source>
        <dbReference type="SAM" id="Phobius"/>
    </source>
</evidence>
<sequence length="315" mass="33965">MTLLAWLCLCIALGAAIVGLAVIGRERRSGVAAQAGFRLSLAAGAGLIFAGTVMPQLIFAANMDQILGWLSLLLVLGLGLEPALGGGRSVPLRRRLWAIGPGLAIGLVIGLFPEAADRPLLFRLLIAGTAMALVNTLIFWMGLGEALGAARNRSGILIRSAALITVIGFGSALLTTAGAEEVLEPGDAMTAGEYRIVYRGLRIEPQPGGTRKYTAWLEVKRGAREHFLANAEMVQDPATGRTRSRTRIHADRAEELRLLVAGYEENGRIRLKARFLRHMYLVWLGGLLLLAGAILEMLQQLDKRPARLVLKPLKR</sequence>
<comment type="caution">
    <text evidence="2">The sequence shown here is derived from an EMBL/GenBank/DDBJ whole genome shotgun (WGS) entry which is preliminary data.</text>
</comment>
<evidence type="ECO:0000313" key="2">
    <source>
        <dbReference type="EMBL" id="TCL75099.1"/>
    </source>
</evidence>
<feature type="transmembrane region" description="Helical" evidence="1">
    <location>
        <begin position="121"/>
        <end position="144"/>
    </location>
</feature>
<feature type="transmembrane region" description="Helical" evidence="1">
    <location>
        <begin position="96"/>
        <end position="115"/>
    </location>
</feature>
<feature type="transmembrane region" description="Helical" evidence="1">
    <location>
        <begin position="156"/>
        <end position="179"/>
    </location>
</feature>
<dbReference type="Proteomes" id="UP000295008">
    <property type="component" value="Unassembled WGS sequence"/>
</dbReference>
<keyword evidence="1" id="KW-1133">Transmembrane helix</keyword>
<evidence type="ECO:0008006" key="4">
    <source>
        <dbReference type="Google" id="ProtNLM"/>
    </source>
</evidence>
<keyword evidence="1" id="KW-0812">Transmembrane</keyword>
<feature type="transmembrane region" description="Helical" evidence="1">
    <location>
        <begin position="6"/>
        <end position="24"/>
    </location>
</feature>
<organism evidence="2 3">
    <name type="scientific">Hydrogenispora ethanolica</name>
    <dbReference type="NCBI Taxonomy" id="1082276"/>
    <lineage>
        <taxon>Bacteria</taxon>
        <taxon>Bacillati</taxon>
        <taxon>Bacillota</taxon>
        <taxon>Hydrogenispora</taxon>
    </lineage>
</organism>
<dbReference type="AlphaFoldDB" id="A0A4R1S787"/>
<keyword evidence="3" id="KW-1185">Reference proteome</keyword>
<name>A0A4R1S787_HYDET</name>
<proteinExistence type="predicted"/>